<feature type="transmembrane region" description="Helical" evidence="1">
    <location>
        <begin position="12"/>
        <end position="32"/>
    </location>
</feature>
<gene>
    <name evidence="2" type="ORF">K435DRAFT_785403</name>
</gene>
<keyword evidence="1" id="KW-0472">Membrane</keyword>
<protein>
    <submittedName>
        <fullName evidence="2">Uncharacterized protein</fullName>
    </submittedName>
</protein>
<keyword evidence="3" id="KW-1185">Reference proteome</keyword>
<dbReference type="Proteomes" id="UP000297245">
    <property type="component" value="Unassembled WGS sequence"/>
</dbReference>
<keyword evidence="1" id="KW-0812">Transmembrane</keyword>
<evidence type="ECO:0000313" key="2">
    <source>
        <dbReference type="EMBL" id="THU80524.1"/>
    </source>
</evidence>
<evidence type="ECO:0000313" key="3">
    <source>
        <dbReference type="Proteomes" id="UP000297245"/>
    </source>
</evidence>
<proteinExistence type="predicted"/>
<reference evidence="2 3" key="1">
    <citation type="journal article" date="2019" name="Nat. Ecol. Evol.">
        <title>Megaphylogeny resolves global patterns of mushroom evolution.</title>
        <authorList>
            <person name="Varga T."/>
            <person name="Krizsan K."/>
            <person name="Foldi C."/>
            <person name="Dima B."/>
            <person name="Sanchez-Garcia M."/>
            <person name="Sanchez-Ramirez S."/>
            <person name="Szollosi G.J."/>
            <person name="Szarkandi J.G."/>
            <person name="Papp V."/>
            <person name="Albert L."/>
            <person name="Andreopoulos W."/>
            <person name="Angelini C."/>
            <person name="Antonin V."/>
            <person name="Barry K.W."/>
            <person name="Bougher N.L."/>
            <person name="Buchanan P."/>
            <person name="Buyck B."/>
            <person name="Bense V."/>
            <person name="Catcheside P."/>
            <person name="Chovatia M."/>
            <person name="Cooper J."/>
            <person name="Damon W."/>
            <person name="Desjardin D."/>
            <person name="Finy P."/>
            <person name="Geml J."/>
            <person name="Haridas S."/>
            <person name="Hughes K."/>
            <person name="Justo A."/>
            <person name="Karasinski D."/>
            <person name="Kautmanova I."/>
            <person name="Kiss B."/>
            <person name="Kocsube S."/>
            <person name="Kotiranta H."/>
            <person name="LaButti K.M."/>
            <person name="Lechner B.E."/>
            <person name="Liimatainen K."/>
            <person name="Lipzen A."/>
            <person name="Lukacs Z."/>
            <person name="Mihaltcheva S."/>
            <person name="Morgado L.N."/>
            <person name="Niskanen T."/>
            <person name="Noordeloos M.E."/>
            <person name="Ohm R.A."/>
            <person name="Ortiz-Santana B."/>
            <person name="Ovrebo C."/>
            <person name="Racz N."/>
            <person name="Riley R."/>
            <person name="Savchenko A."/>
            <person name="Shiryaev A."/>
            <person name="Soop K."/>
            <person name="Spirin V."/>
            <person name="Szebenyi C."/>
            <person name="Tomsovsky M."/>
            <person name="Tulloss R.E."/>
            <person name="Uehling J."/>
            <person name="Grigoriev I.V."/>
            <person name="Vagvolgyi C."/>
            <person name="Papp T."/>
            <person name="Martin F.M."/>
            <person name="Miettinen O."/>
            <person name="Hibbett D.S."/>
            <person name="Nagy L.G."/>
        </authorList>
    </citation>
    <scope>NUCLEOTIDE SEQUENCE [LARGE SCALE GENOMIC DNA]</scope>
    <source>
        <strain evidence="2 3">CBS 962.96</strain>
    </source>
</reference>
<organism evidence="2 3">
    <name type="scientific">Dendrothele bispora (strain CBS 962.96)</name>
    <dbReference type="NCBI Taxonomy" id="1314807"/>
    <lineage>
        <taxon>Eukaryota</taxon>
        <taxon>Fungi</taxon>
        <taxon>Dikarya</taxon>
        <taxon>Basidiomycota</taxon>
        <taxon>Agaricomycotina</taxon>
        <taxon>Agaricomycetes</taxon>
        <taxon>Agaricomycetidae</taxon>
        <taxon>Agaricales</taxon>
        <taxon>Agaricales incertae sedis</taxon>
        <taxon>Dendrothele</taxon>
    </lineage>
</organism>
<dbReference type="EMBL" id="ML179895">
    <property type="protein sequence ID" value="THU80524.1"/>
    <property type="molecule type" value="Genomic_DNA"/>
</dbReference>
<dbReference type="AlphaFoldDB" id="A0A4S8KWZ7"/>
<keyword evidence="1" id="KW-1133">Transmembrane helix</keyword>
<evidence type="ECO:0000256" key="1">
    <source>
        <dbReference type="SAM" id="Phobius"/>
    </source>
</evidence>
<accession>A0A4S8KWZ7</accession>
<sequence>MPRRTGNIQEMKLISLFIGPMIVISIVAPLQLPDFYTLSVIRGILSLLVPKPSQEISGGQRVEHDYTSLSPGI</sequence>
<name>A0A4S8KWZ7_DENBC</name>